<dbReference type="Proteomes" id="UP000824091">
    <property type="component" value="Unassembled WGS sequence"/>
</dbReference>
<evidence type="ECO:0000259" key="1">
    <source>
        <dbReference type="Pfam" id="PF09918"/>
    </source>
</evidence>
<organism evidence="2 3">
    <name type="scientific">Candidatus Fimisoma avicola</name>
    <dbReference type="NCBI Taxonomy" id="2840826"/>
    <lineage>
        <taxon>Bacteria</taxon>
        <taxon>Bacillati</taxon>
        <taxon>Bacillota</taxon>
        <taxon>Clostridia</taxon>
        <taxon>Eubacteriales</taxon>
        <taxon>Candidatus Fimisoma</taxon>
    </lineage>
</organism>
<feature type="domain" description="DUF2148" evidence="1">
    <location>
        <begin position="108"/>
        <end position="175"/>
    </location>
</feature>
<proteinExistence type="predicted"/>
<dbReference type="Pfam" id="PF09918">
    <property type="entry name" value="DUF2148"/>
    <property type="match status" value="1"/>
</dbReference>
<dbReference type="AlphaFoldDB" id="A0A9D1I552"/>
<reference evidence="2" key="2">
    <citation type="journal article" date="2021" name="PeerJ">
        <title>Extensive microbial diversity within the chicken gut microbiome revealed by metagenomics and culture.</title>
        <authorList>
            <person name="Gilroy R."/>
            <person name="Ravi A."/>
            <person name="Getino M."/>
            <person name="Pursley I."/>
            <person name="Horton D.L."/>
            <person name="Alikhan N.F."/>
            <person name="Baker D."/>
            <person name="Gharbi K."/>
            <person name="Hall N."/>
            <person name="Watson M."/>
            <person name="Adriaenssens E.M."/>
            <person name="Foster-Nyarko E."/>
            <person name="Jarju S."/>
            <person name="Secka A."/>
            <person name="Antonio M."/>
            <person name="Oren A."/>
            <person name="Chaudhuri R.R."/>
            <person name="La Ragione R."/>
            <person name="Hildebrand F."/>
            <person name="Pallen M.J."/>
        </authorList>
    </citation>
    <scope>NUCLEOTIDE SEQUENCE</scope>
    <source>
        <strain evidence="2">11300</strain>
    </source>
</reference>
<name>A0A9D1I552_9FIRM</name>
<comment type="caution">
    <text evidence="2">The sequence shown here is derived from an EMBL/GenBank/DDBJ whole genome shotgun (WGS) entry which is preliminary data.</text>
</comment>
<dbReference type="InterPro" id="IPR019224">
    <property type="entry name" value="DUF2148"/>
</dbReference>
<protein>
    <submittedName>
        <fullName evidence="2">Ferredoxin</fullName>
    </submittedName>
</protein>
<gene>
    <name evidence="2" type="ORF">IAD16_08400</name>
</gene>
<accession>A0A9D1I552</accession>
<evidence type="ECO:0000313" key="2">
    <source>
        <dbReference type="EMBL" id="HIU28384.1"/>
    </source>
</evidence>
<dbReference type="EMBL" id="DVMO01000129">
    <property type="protein sequence ID" value="HIU28384.1"/>
    <property type="molecule type" value="Genomic_DNA"/>
</dbReference>
<sequence length="182" mass="19227">MIKYMNQSEHDAVMQVADLMITAAKTAPKASGKDTVTGVILTGEDKDRLSEAMREIGKAEEKDFMIRDAANVDNSICVVIIGCKDTPFGMDPCGMCGYKNCAEMKKSGGNCVFNLSDLGIAVGSAAAVAADNRIDNRVMYSAGRGAVAIGCLPENVKISYGIPLSVSSKSIYYDRGPGAVLL</sequence>
<reference evidence="2" key="1">
    <citation type="submission" date="2020-10" db="EMBL/GenBank/DDBJ databases">
        <authorList>
            <person name="Gilroy R."/>
        </authorList>
    </citation>
    <scope>NUCLEOTIDE SEQUENCE</scope>
    <source>
        <strain evidence="2">11300</strain>
    </source>
</reference>
<dbReference type="PANTHER" id="PTHR40101">
    <property type="entry name" value="CONSERVED PROTEIN"/>
    <property type="match status" value="1"/>
</dbReference>
<dbReference type="PANTHER" id="PTHR40101:SF1">
    <property type="entry name" value="4FE-4S DOMAIN-CONTAINING PROTEIN"/>
    <property type="match status" value="1"/>
</dbReference>
<evidence type="ECO:0000313" key="3">
    <source>
        <dbReference type="Proteomes" id="UP000824091"/>
    </source>
</evidence>